<protein>
    <submittedName>
        <fullName evidence="1">(apollo) hypothetical protein</fullName>
    </submittedName>
</protein>
<organism evidence="1 2">
    <name type="scientific">Parnassius apollo</name>
    <name type="common">Apollo butterfly</name>
    <name type="synonym">Papilio apollo</name>
    <dbReference type="NCBI Taxonomy" id="110799"/>
    <lineage>
        <taxon>Eukaryota</taxon>
        <taxon>Metazoa</taxon>
        <taxon>Ecdysozoa</taxon>
        <taxon>Arthropoda</taxon>
        <taxon>Hexapoda</taxon>
        <taxon>Insecta</taxon>
        <taxon>Pterygota</taxon>
        <taxon>Neoptera</taxon>
        <taxon>Endopterygota</taxon>
        <taxon>Lepidoptera</taxon>
        <taxon>Glossata</taxon>
        <taxon>Ditrysia</taxon>
        <taxon>Papilionoidea</taxon>
        <taxon>Papilionidae</taxon>
        <taxon>Parnassiinae</taxon>
        <taxon>Parnassini</taxon>
        <taxon>Parnassius</taxon>
        <taxon>Parnassius</taxon>
    </lineage>
</organism>
<comment type="caution">
    <text evidence="1">The sequence shown here is derived from an EMBL/GenBank/DDBJ whole genome shotgun (WGS) entry which is preliminary data.</text>
</comment>
<accession>A0A8S3XBK9</accession>
<evidence type="ECO:0000313" key="1">
    <source>
        <dbReference type="EMBL" id="CAG5015578.1"/>
    </source>
</evidence>
<reference evidence="1" key="1">
    <citation type="submission" date="2021-04" db="EMBL/GenBank/DDBJ databases">
        <authorList>
            <person name="Tunstrom K."/>
        </authorList>
    </citation>
    <scope>NUCLEOTIDE SEQUENCE</scope>
</reference>
<sequence>MDGKIGAFTSWTLGKLWKFSTILAANTKTMTTKMAMTFQILRIFAQAARNLRDVYVQGQESMFEDDDEDLVMCDKIDRRSDVECENDKNEED</sequence>
<dbReference type="EMBL" id="CAJQZP010001083">
    <property type="protein sequence ID" value="CAG5015578.1"/>
    <property type="molecule type" value="Genomic_DNA"/>
</dbReference>
<keyword evidence="2" id="KW-1185">Reference proteome</keyword>
<proteinExistence type="predicted"/>
<name>A0A8S3XBK9_PARAO</name>
<dbReference type="AlphaFoldDB" id="A0A8S3XBK9"/>
<dbReference type="Proteomes" id="UP000691718">
    <property type="component" value="Unassembled WGS sequence"/>
</dbReference>
<evidence type="ECO:0000313" key="2">
    <source>
        <dbReference type="Proteomes" id="UP000691718"/>
    </source>
</evidence>
<gene>
    <name evidence="1" type="ORF">PAPOLLO_LOCUS16394</name>
</gene>